<dbReference type="OrthoDB" id="9802824at2"/>
<dbReference type="UniPathway" id="UPA00591">
    <property type="reaction ID" value="UER00648"/>
</dbReference>
<evidence type="ECO:0000256" key="2">
    <source>
        <dbReference type="ARBA" id="ARBA00004496"/>
    </source>
</evidence>
<dbReference type="GO" id="GO:0006166">
    <property type="term" value="P:purine ribonucleoside salvage"/>
    <property type="evidence" value="ECO:0007669"/>
    <property type="project" value="UniProtKB-KW"/>
</dbReference>
<dbReference type="GO" id="GO:0052657">
    <property type="term" value="F:guanine phosphoribosyltransferase activity"/>
    <property type="evidence" value="ECO:0007669"/>
    <property type="project" value="RHEA"/>
</dbReference>
<evidence type="ECO:0000256" key="15">
    <source>
        <dbReference type="RuleBase" id="RU364099"/>
    </source>
</evidence>
<dbReference type="InterPro" id="IPR050408">
    <property type="entry name" value="HGPRT"/>
</dbReference>
<comment type="subcellular location">
    <subcellularLocation>
        <location evidence="2 15">Cytoplasm</location>
    </subcellularLocation>
</comment>
<keyword evidence="7 15" id="KW-0328">Glycosyltransferase</keyword>
<dbReference type="GO" id="GO:0005829">
    <property type="term" value="C:cytosol"/>
    <property type="evidence" value="ECO:0007669"/>
    <property type="project" value="TreeGrafter"/>
</dbReference>
<dbReference type="GO" id="GO:0004422">
    <property type="term" value="F:hypoxanthine phosphoribosyltransferase activity"/>
    <property type="evidence" value="ECO:0007669"/>
    <property type="project" value="InterPro"/>
</dbReference>
<comment type="catalytic activity">
    <reaction evidence="13">
        <text>GMP + diphosphate = guanine + 5-phospho-alpha-D-ribose 1-diphosphate</text>
        <dbReference type="Rhea" id="RHEA:25424"/>
        <dbReference type="ChEBI" id="CHEBI:16235"/>
        <dbReference type="ChEBI" id="CHEBI:33019"/>
        <dbReference type="ChEBI" id="CHEBI:58017"/>
        <dbReference type="ChEBI" id="CHEBI:58115"/>
        <dbReference type="EC" id="2.4.2.8"/>
    </reaction>
    <physiologicalReaction direction="right-to-left" evidence="13">
        <dbReference type="Rhea" id="RHEA:25426"/>
    </physiologicalReaction>
</comment>
<comment type="similarity">
    <text evidence="4 15">Belongs to the purine/pyrimidine phosphoribosyltransferase family.</text>
</comment>
<dbReference type="RefSeq" id="WP_090876286.1">
    <property type="nucleotide sequence ID" value="NZ_FMXQ01000003.1"/>
</dbReference>
<keyword evidence="6 15" id="KW-0963">Cytoplasm</keyword>
<dbReference type="EC" id="2.4.2.8" evidence="5 15"/>
<proteinExistence type="inferred from homology"/>
<sequence length="180" mass="19704">MQRIRGRDLRVLYDAPTIAKRNVELAEEIATAGYVDLLVVSILKGSFIFAADLIRALHTVGLAPEVEFLSLSSYRSGTESSGEVTVLRDIETDVAGRDVLLIDDILESGRTLAFARSLMLSRKAHRVGIAVLLEKPGKLSQPLKADHVGFSCPDYFVVGYGMDVAHAFRELPFVGVVEDE</sequence>
<evidence type="ECO:0000256" key="7">
    <source>
        <dbReference type="ARBA" id="ARBA00022676"/>
    </source>
</evidence>
<evidence type="ECO:0000256" key="11">
    <source>
        <dbReference type="ARBA" id="ARBA00022741"/>
    </source>
</evidence>
<protein>
    <recommendedName>
        <fullName evidence="5 15">Hypoxanthine phosphoribosyltransferase</fullName>
        <ecNumber evidence="5 15">2.4.2.8</ecNumber>
    </recommendedName>
</protein>
<evidence type="ECO:0000256" key="1">
    <source>
        <dbReference type="ARBA" id="ARBA00001946"/>
    </source>
</evidence>
<organism evidence="17 18">
    <name type="scientific">Bauldia litoralis</name>
    <dbReference type="NCBI Taxonomy" id="665467"/>
    <lineage>
        <taxon>Bacteria</taxon>
        <taxon>Pseudomonadati</taxon>
        <taxon>Pseudomonadota</taxon>
        <taxon>Alphaproteobacteria</taxon>
        <taxon>Hyphomicrobiales</taxon>
        <taxon>Kaistiaceae</taxon>
        <taxon>Bauldia</taxon>
    </lineage>
</organism>
<evidence type="ECO:0000313" key="18">
    <source>
        <dbReference type="Proteomes" id="UP000199071"/>
    </source>
</evidence>
<dbReference type="GO" id="GO:0000166">
    <property type="term" value="F:nucleotide binding"/>
    <property type="evidence" value="ECO:0007669"/>
    <property type="project" value="UniProtKB-KW"/>
</dbReference>
<name>A0A1G6BZ75_9HYPH</name>
<feature type="domain" description="Phosphoribosyltransferase" evidence="16">
    <location>
        <begin position="12"/>
        <end position="163"/>
    </location>
</feature>
<evidence type="ECO:0000256" key="10">
    <source>
        <dbReference type="ARBA" id="ARBA00022726"/>
    </source>
</evidence>
<evidence type="ECO:0000256" key="9">
    <source>
        <dbReference type="ARBA" id="ARBA00022723"/>
    </source>
</evidence>
<dbReference type="GO" id="GO:0000287">
    <property type="term" value="F:magnesium ion binding"/>
    <property type="evidence" value="ECO:0007669"/>
    <property type="project" value="TreeGrafter"/>
</dbReference>
<keyword evidence="10 15" id="KW-0660">Purine salvage</keyword>
<dbReference type="GO" id="GO:0032264">
    <property type="term" value="P:IMP salvage"/>
    <property type="evidence" value="ECO:0007669"/>
    <property type="project" value="UniProtKB-UniPathway"/>
</dbReference>
<accession>A0A1G6BZ75</accession>
<evidence type="ECO:0000256" key="5">
    <source>
        <dbReference type="ARBA" id="ARBA00011895"/>
    </source>
</evidence>
<evidence type="ECO:0000256" key="13">
    <source>
        <dbReference type="ARBA" id="ARBA00048811"/>
    </source>
</evidence>
<evidence type="ECO:0000259" key="16">
    <source>
        <dbReference type="Pfam" id="PF00156"/>
    </source>
</evidence>
<dbReference type="InterPro" id="IPR000836">
    <property type="entry name" value="PRTase_dom"/>
</dbReference>
<keyword evidence="12 15" id="KW-0460">Magnesium</keyword>
<dbReference type="Proteomes" id="UP000199071">
    <property type="component" value="Unassembled WGS sequence"/>
</dbReference>
<evidence type="ECO:0000256" key="12">
    <source>
        <dbReference type="ARBA" id="ARBA00022842"/>
    </source>
</evidence>
<dbReference type="Pfam" id="PF00156">
    <property type="entry name" value="Pribosyltran"/>
    <property type="match status" value="1"/>
</dbReference>
<keyword evidence="8 15" id="KW-0808">Transferase</keyword>
<dbReference type="PANTHER" id="PTHR43340">
    <property type="entry name" value="HYPOXANTHINE-GUANINE PHOSPHORIBOSYLTRANSFERASE"/>
    <property type="match status" value="1"/>
</dbReference>
<dbReference type="PANTHER" id="PTHR43340:SF1">
    <property type="entry name" value="HYPOXANTHINE PHOSPHORIBOSYLTRANSFERASE"/>
    <property type="match status" value="1"/>
</dbReference>
<evidence type="ECO:0000256" key="8">
    <source>
        <dbReference type="ARBA" id="ARBA00022679"/>
    </source>
</evidence>
<dbReference type="InterPro" id="IPR005904">
    <property type="entry name" value="Hxn_phspho_trans"/>
</dbReference>
<evidence type="ECO:0000256" key="6">
    <source>
        <dbReference type="ARBA" id="ARBA00022490"/>
    </source>
</evidence>
<dbReference type="InterPro" id="IPR029057">
    <property type="entry name" value="PRTase-like"/>
</dbReference>
<dbReference type="GO" id="GO:0046100">
    <property type="term" value="P:hypoxanthine metabolic process"/>
    <property type="evidence" value="ECO:0007669"/>
    <property type="project" value="TreeGrafter"/>
</dbReference>
<keyword evidence="18" id="KW-1185">Reference proteome</keyword>
<dbReference type="AlphaFoldDB" id="A0A1G6BZ75"/>
<dbReference type="NCBIfam" id="TIGR01203">
    <property type="entry name" value="HGPRTase"/>
    <property type="match status" value="1"/>
</dbReference>
<keyword evidence="9 15" id="KW-0479">Metal-binding</keyword>
<dbReference type="CDD" id="cd06223">
    <property type="entry name" value="PRTases_typeI"/>
    <property type="match status" value="1"/>
</dbReference>
<evidence type="ECO:0000256" key="3">
    <source>
        <dbReference type="ARBA" id="ARBA00004669"/>
    </source>
</evidence>
<dbReference type="EMBL" id="FMXQ01000003">
    <property type="protein sequence ID" value="SDB25925.1"/>
    <property type="molecule type" value="Genomic_DNA"/>
</dbReference>
<comment type="catalytic activity">
    <reaction evidence="14">
        <text>IMP + diphosphate = hypoxanthine + 5-phospho-alpha-D-ribose 1-diphosphate</text>
        <dbReference type="Rhea" id="RHEA:17973"/>
        <dbReference type="ChEBI" id="CHEBI:17368"/>
        <dbReference type="ChEBI" id="CHEBI:33019"/>
        <dbReference type="ChEBI" id="CHEBI:58017"/>
        <dbReference type="ChEBI" id="CHEBI:58053"/>
        <dbReference type="EC" id="2.4.2.8"/>
    </reaction>
    <physiologicalReaction direction="right-to-left" evidence="14">
        <dbReference type="Rhea" id="RHEA:17975"/>
    </physiologicalReaction>
</comment>
<evidence type="ECO:0000256" key="4">
    <source>
        <dbReference type="ARBA" id="ARBA00008391"/>
    </source>
</evidence>
<reference evidence="17 18" key="1">
    <citation type="submission" date="2016-10" db="EMBL/GenBank/DDBJ databases">
        <authorList>
            <person name="de Groot N.N."/>
        </authorList>
    </citation>
    <scope>NUCLEOTIDE SEQUENCE [LARGE SCALE GENOMIC DNA]</scope>
    <source>
        <strain evidence="17 18">ATCC 35022</strain>
    </source>
</reference>
<keyword evidence="11 15" id="KW-0547">Nucleotide-binding</keyword>
<dbReference type="GO" id="GO:0006178">
    <property type="term" value="P:guanine salvage"/>
    <property type="evidence" value="ECO:0007669"/>
    <property type="project" value="TreeGrafter"/>
</dbReference>
<dbReference type="STRING" id="665467.SAMN02982931_02036"/>
<evidence type="ECO:0000313" key="17">
    <source>
        <dbReference type="EMBL" id="SDB25925.1"/>
    </source>
</evidence>
<comment type="pathway">
    <text evidence="3 15">Purine metabolism; IMP biosynthesis via salvage pathway; IMP from hypoxanthine: step 1/1.</text>
</comment>
<evidence type="ECO:0000256" key="14">
    <source>
        <dbReference type="ARBA" id="ARBA00049402"/>
    </source>
</evidence>
<comment type="cofactor">
    <cofactor evidence="1 15">
        <name>Mg(2+)</name>
        <dbReference type="ChEBI" id="CHEBI:18420"/>
    </cofactor>
</comment>
<dbReference type="Gene3D" id="3.40.50.2020">
    <property type="match status" value="1"/>
</dbReference>
<dbReference type="SUPFAM" id="SSF53271">
    <property type="entry name" value="PRTase-like"/>
    <property type="match status" value="1"/>
</dbReference>
<gene>
    <name evidence="17" type="ORF">SAMN02982931_02036</name>
</gene>
<dbReference type="GO" id="GO:0032263">
    <property type="term" value="P:GMP salvage"/>
    <property type="evidence" value="ECO:0007669"/>
    <property type="project" value="TreeGrafter"/>
</dbReference>